<dbReference type="InterPro" id="IPR050659">
    <property type="entry name" value="Peptidase_M24B"/>
</dbReference>
<evidence type="ECO:0000256" key="3">
    <source>
        <dbReference type="RuleBase" id="RU000590"/>
    </source>
</evidence>
<dbReference type="InterPro" id="IPR000587">
    <property type="entry name" value="Creatinase_N"/>
</dbReference>
<gene>
    <name evidence="6" type="ORF">E6H05_12330</name>
</gene>
<protein>
    <submittedName>
        <fullName evidence="6">Aminopeptidase P family protein</fullName>
    </submittedName>
</protein>
<proteinExistence type="inferred from homology"/>
<evidence type="ECO:0000256" key="2">
    <source>
        <dbReference type="ARBA" id="ARBA00022801"/>
    </source>
</evidence>
<dbReference type="AlphaFoldDB" id="A0A537IKB3"/>
<dbReference type="SUPFAM" id="SSF55920">
    <property type="entry name" value="Creatinase/aminopeptidase"/>
    <property type="match status" value="1"/>
</dbReference>
<feature type="domain" description="Creatinase N-terminal" evidence="5">
    <location>
        <begin position="3"/>
        <end position="144"/>
    </location>
</feature>
<dbReference type="PANTHER" id="PTHR46112">
    <property type="entry name" value="AMINOPEPTIDASE"/>
    <property type="match status" value="1"/>
</dbReference>
<reference evidence="6 7" key="1">
    <citation type="journal article" date="2019" name="Nat. Microbiol.">
        <title>Mediterranean grassland soil C-N compound turnover is dependent on rainfall and depth, and is mediated by genomically divergent microorganisms.</title>
        <authorList>
            <person name="Diamond S."/>
            <person name="Andeer P.F."/>
            <person name="Li Z."/>
            <person name="Crits-Christoph A."/>
            <person name="Burstein D."/>
            <person name="Anantharaman K."/>
            <person name="Lane K.R."/>
            <person name="Thomas B.C."/>
            <person name="Pan C."/>
            <person name="Northen T.R."/>
            <person name="Banfield J.F."/>
        </authorList>
    </citation>
    <scope>NUCLEOTIDE SEQUENCE [LARGE SCALE GENOMIC DNA]</scope>
    <source>
        <strain evidence="6">NP_8</strain>
    </source>
</reference>
<keyword evidence="6" id="KW-0031">Aminopeptidase</keyword>
<accession>A0A537IKB3</accession>
<dbReference type="Gene3D" id="3.40.350.10">
    <property type="entry name" value="Creatinase/prolidase N-terminal domain"/>
    <property type="match status" value="1"/>
</dbReference>
<dbReference type="PROSITE" id="PS00491">
    <property type="entry name" value="PROLINE_PEPTIDASE"/>
    <property type="match status" value="1"/>
</dbReference>
<evidence type="ECO:0000259" key="5">
    <source>
        <dbReference type="Pfam" id="PF01321"/>
    </source>
</evidence>
<dbReference type="InterPro" id="IPR001131">
    <property type="entry name" value="Peptidase_M24B_aminopep-P_CS"/>
</dbReference>
<keyword evidence="2" id="KW-0378">Hydrolase</keyword>
<evidence type="ECO:0000256" key="1">
    <source>
        <dbReference type="ARBA" id="ARBA00022723"/>
    </source>
</evidence>
<comment type="similarity">
    <text evidence="3">Belongs to the peptidase M24B family.</text>
</comment>
<dbReference type="Gene3D" id="3.90.230.10">
    <property type="entry name" value="Creatinase/methionine aminopeptidase superfamily"/>
    <property type="match status" value="1"/>
</dbReference>
<dbReference type="GO" id="GO:0004177">
    <property type="term" value="F:aminopeptidase activity"/>
    <property type="evidence" value="ECO:0007669"/>
    <property type="project" value="UniProtKB-KW"/>
</dbReference>
<dbReference type="EMBL" id="VBAP01000108">
    <property type="protein sequence ID" value="TMI71522.1"/>
    <property type="molecule type" value="Genomic_DNA"/>
</dbReference>
<sequence length="378" mass="40732">MHLDAVLADLRDAGLDALLVSTPANTYYVCGFRAITYSRPVLVVVGEPSVLIIPELEEAHARATSGIPTIRTYADTGLGGLGGKSTLQVAVDHCVDAMRESGLRGRRIGFEPGGFSVDGYAYLSEAWGNPFVPTRGLIEARRMVKDAHELELVRTGAVLAEVGMRVEVDASVPGKTEIEIMARGDAAMLLEGARRHPEYHITAGSRPVSGEKSVLPHSIPSGRPLRRGDVVIHGTGCTTDGYYSEDERTIFIGPPTEQQRQIFEVMRQAQQAALDSIRPGVVCQQVDRAARRLIEEAGYGRAFIHRTGHGIGIDIHELPFFAPSDGTPLRAGMVMSVEPGIYIDGAGGFRHSDTIIVTGEGCEVLTKFPKTLPELIVA</sequence>
<dbReference type="Proteomes" id="UP000318834">
    <property type="component" value="Unassembled WGS sequence"/>
</dbReference>
<comment type="caution">
    <text evidence="6">The sequence shown here is derived from an EMBL/GenBank/DDBJ whole genome shotgun (WGS) entry which is preliminary data.</text>
</comment>
<evidence type="ECO:0000313" key="7">
    <source>
        <dbReference type="Proteomes" id="UP000318834"/>
    </source>
</evidence>
<dbReference type="InterPro" id="IPR036005">
    <property type="entry name" value="Creatinase/aminopeptidase-like"/>
</dbReference>
<dbReference type="Pfam" id="PF01321">
    <property type="entry name" value="Creatinase_N"/>
    <property type="match status" value="1"/>
</dbReference>
<evidence type="ECO:0000259" key="4">
    <source>
        <dbReference type="Pfam" id="PF00557"/>
    </source>
</evidence>
<name>A0A537IKB3_9BACT</name>
<keyword evidence="6" id="KW-0645">Protease</keyword>
<keyword evidence="1 3" id="KW-0479">Metal-binding</keyword>
<dbReference type="Pfam" id="PF00557">
    <property type="entry name" value="Peptidase_M24"/>
    <property type="match status" value="1"/>
</dbReference>
<dbReference type="PANTHER" id="PTHR46112:SF2">
    <property type="entry name" value="XAA-PRO AMINOPEPTIDASE P-RELATED"/>
    <property type="match status" value="1"/>
</dbReference>
<dbReference type="InterPro" id="IPR029149">
    <property type="entry name" value="Creatin/AminoP/Spt16_N"/>
</dbReference>
<dbReference type="SUPFAM" id="SSF53092">
    <property type="entry name" value="Creatinase/prolidase N-terminal domain"/>
    <property type="match status" value="1"/>
</dbReference>
<dbReference type="InterPro" id="IPR000994">
    <property type="entry name" value="Pept_M24"/>
</dbReference>
<organism evidence="6 7">
    <name type="scientific">Candidatus Segetimicrobium genomatis</name>
    <dbReference type="NCBI Taxonomy" id="2569760"/>
    <lineage>
        <taxon>Bacteria</taxon>
        <taxon>Bacillati</taxon>
        <taxon>Candidatus Sysuimicrobiota</taxon>
        <taxon>Candidatus Sysuimicrobiia</taxon>
        <taxon>Candidatus Sysuimicrobiales</taxon>
        <taxon>Candidatus Segetimicrobiaceae</taxon>
        <taxon>Candidatus Segetimicrobium</taxon>
    </lineage>
</organism>
<dbReference type="GO" id="GO:0046872">
    <property type="term" value="F:metal ion binding"/>
    <property type="evidence" value="ECO:0007669"/>
    <property type="project" value="UniProtKB-KW"/>
</dbReference>
<feature type="domain" description="Peptidase M24" evidence="4">
    <location>
        <begin position="156"/>
        <end position="358"/>
    </location>
</feature>
<evidence type="ECO:0000313" key="6">
    <source>
        <dbReference type="EMBL" id="TMI71522.1"/>
    </source>
</evidence>